<evidence type="ECO:0000256" key="1">
    <source>
        <dbReference type="SAM" id="MobiDB-lite"/>
    </source>
</evidence>
<dbReference type="AlphaFoldDB" id="A0A4R3M3P0"/>
<keyword evidence="4" id="KW-1185">Reference proteome</keyword>
<gene>
    <name evidence="3" type="ORF">EDC64_101161</name>
</gene>
<feature type="compositionally biased region" description="Low complexity" evidence="1">
    <location>
        <begin position="22"/>
        <end position="39"/>
    </location>
</feature>
<evidence type="ECO:0000256" key="2">
    <source>
        <dbReference type="SAM" id="Phobius"/>
    </source>
</evidence>
<keyword evidence="2" id="KW-0472">Membrane</keyword>
<keyword evidence="2" id="KW-1133">Transmembrane helix</keyword>
<name>A0A4R3M3P0_9HYPH</name>
<comment type="caution">
    <text evidence="3">The sequence shown here is derived from an EMBL/GenBank/DDBJ whole genome shotgun (WGS) entry which is preliminary data.</text>
</comment>
<feature type="region of interest" description="Disordered" evidence="1">
    <location>
        <begin position="1"/>
        <end position="39"/>
    </location>
</feature>
<sequence>MGAERRTLRLVEPAEAPRDRPAAAQPKGADPAPAPAGEEPAVTPGAILAALVIGAASAGVSWGFFHWLPLWVHLAVFGLVFAAGALFGRRIACS</sequence>
<feature type="transmembrane region" description="Helical" evidence="2">
    <location>
        <begin position="70"/>
        <end position="88"/>
    </location>
</feature>
<evidence type="ECO:0000313" key="4">
    <source>
        <dbReference type="Proteomes" id="UP000294664"/>
    </source>
</evidence>
<dbReference type="Proteomes" id="UP000294664">
    <property type="component" value="Unassembled WGS sequence"/>
</dbReference>
<proteinExistence type="predicted"/>
<keyword evidence="2" id="KW-0812">Transmembrane</keyword>
<accession>A0A4R3M3P0</accession>
<evidence type="ECO:0000313" key="3">
    <source>
        <dbReference type="EMBL" id="TCT07642.1"/>
    </source>
</evidence>
<organism evidence="3 4">
    <name type="scientific">Aquabacter spiritensis</name>
    <dbReference type="NCBI Taxonomy" id="933073"/>
    <lineage>
        <taxon>Bacteria</taxon>
        <taxon>Pseudomonadati</taxon>
        <taxon>Pseudomonadota</taxon>
        <taxon>Alphaproteobacteria</taxon>
        <taxon>Hyphomicrobiales</taxon>
        <taxon>Xanthobacteraceae</taxon>
        <taxon>Aquabacter</taxon>
    </lineage>
</organism>
<feature type="transmembrane region" description="Helical" evidence="2">
    <location>
        <begin position="45"/>
        <end position="64"/>
    </location>
</feature>
<reference evidence="3 4" key="1">
    <citation type="submission" date="2019-03" db="EMBL/GenBank/DDBJ databases">
        <title>Genomic Encyclopedia of Type Strains, Phase IV (KMG-IV): sequencing the most valuable type-strain genomes for metagenomic binning, comparative biology and taxonomic classification.</title>
        <authorList>
            <person name="Goeker M."/>
        </authorList>
    </citation>
    <scope>NUCLEOTIDE SEQUENCE [LARGE SCALE GENOMIC DNA]</scope>
    <source>
        <strain evidence="3 4">DSM 9035</strain>
    </source>
</reference>
<protein>
    <submittedName>
        <fullName evidence="3">Uncharacterized protein</fullName>
    </submittedName>
</protein>
<dbReference type="EMBL" id="SMAI01000001">
    <property type="protein sequence ID" value="TCT07642.1"/>
    <property type="molecule type" value="Genomic_DNA"/>
</dbReference>
<dbReference type="RefSeq" id="WP_132028647.1">
    <property type="nucleotide sequence ID" value="NZ_SMAI01000001.1"/>
</dbReference>